<organism evidence="1 2">
    <name type="scientific">Solirubrum puertoriconensis</name>
    <dbReference type="NCBI Taxonomy" id="1751427"/>
    <lineage>
        <taxon>Bacteria</taxon>
        <taxon>Pseudomonadati</taxon>
        <taxon>Bacteroidota</taxon>
        <taxon>Cytophagia</taxon>
        <taxon>Cytophagales</taxon>
    </lineage>
</organism>
<reference evidence="1 2" key="1">
    <citation type="submission" date="2015-11" db="EMBL/GenBank/DDBJ databases">
        <title>Solirubrum puertoriconensis gen. nov. an environmental bacteria isolated in Puerto Rico.</title>
        <authorList>
            <person name="Cuebas-Irizarry M.F."/>
            <person name="Montalvo-Rodriguez R."/>
        </authorList>
    </citation>
    <scope>NUCLEOTIDE SEQUENCE [LARGE SCALE GENOMIC DNA]</scope>
    <source>
        <strain evidence="1 2">MC1A</strain>
    </source>
</reference>
<accession>A0A9X0L6A4</accession>
<dbReference type="AlphaFoldDB" id="A0A9X0L6A4"/>
<dbReference type="RefSeq" id="WP_059067549.1">
    <property type="nucleotide sequence ID" value="NZ_LNAL01000003.1"/>
</dbReference>
<comment type="caution">
    <text evidence="1">The sequence shown here is derived from an EMBL/GenBank/DDBJ whole genome shotgun (WGS) entry which is preliminary data.</text>
</comment>
<dbReference type="OrthoDB" id="874053at2"/>
<dbReference type="EMBL" id="LNAL01000003">
    <property type="protein sequence ID" value="KUG09516.1"/>
    <property type="molecule type" value="Genomic_DNA"/>
</dbReference>
<proteinExistence type="predicted"/>
<keyword evidence="2" id="KW-1185">Reference proteome</keyword>
<sequence>MLHLSPTRLLPVLLLGAAACSAPRAIIHSGKVTPKGEFKIGGDFVMNVGNEAISQATGAVKDLAEQAAKQDTVNYRPAIDRVQAAALAYVLDPVQLTPDLYLRYGVANRVDVGYKFSFGAHSLDAMYQFLGPTGTPERPGGQAGATYASIGLQLSAQRAKLPSIPFLDDAEQLLGFRARRYDIMVPLVFSQSLGAEEEIGHIAYGLAYSRSFLTYRFEPGRLYTGPGSGQVSERIPSLKASQSYGALGGFVNAKFGYRYVYVLPALAIYYQNYGTYQLLNNRTAKLKGFTFIPSLGLQIRIPGSGR</sequence>
<gene>
    <name evidence="1" type="ORF">ASU33_17535</name>
</gene>
<name>A0A9X0L6A4_SOLP1</name>
<evidence type="ECO:0000313" key="2">
    <source>
        <dbReference type="Proteomes" id="UP000054223"/>
    </source>
</evidence>
<evidence type="ECO:0000313" key="1">
    <source>
        <dbReference type="EMBL" id="KUG09516.1"/>
    </source>
</evidence>
<dbReference type="Proteomes" id="UP000054223">
    <property type="component" value="Unassembled WGS sequence"/>
</dbReference>
<protein>
    <submittedName>
        <fullName evidence="1">Uncharacterized protein</fullName>
    </submittedName>
</protein>